<reference evidence="2 3" key="1">
    <citation type="submission" date="2022-08" db="EMBL/GenBank/DDBJ databases">
        <title>Bacterial and archaeal communities from various locations to study Microbial Dark Matter (Phase II).</title>
        <authorList>
            <person name="Stepanauskas R."/>
        </authorList>
    </citation>
    <scope>NUCLEOTIDE SEQUENCE [LARGE SCALE GENOMIC DNA]</scope>
    <source>
        <strain evidence="2 3">PD1</strain>
    </source>
</reference>
<dbReference type="Pfam" id="PF01261">
    <property type="entry name" value="AP_endonuc_2"/>
    <property type="match status" value="1"/>
</dbReference>
<dbReference type="InterPro" id="IPR013022">
    <property type="entry name" value="Xyl_isomerase-like_TIM-brl"/>
</dbReference>
<evidence type="ECO:0000313" key="2">
    <source>
        <dbReference type="EMBL" id="MCS3920658.1"/>
    </source>
</evidence>
<protein>
    <submittedName>
        <fullName evidence="2">Sugar phosphate isomerase/epimerase</fullName>
    </submittedName>
</protein>
<dbReference type="EMBL" id="JANUCP010000006">
    <property type="protein sequence ID" value="MCS3920658.1"/>
    <property type="molecule type" value="Genomic_DNA"/>
</dbReference>
<dbReference type="Gene3D" id="3.20.20.150">
    <property type="entry name" value="Divalent-metal-dependent TIM barrel enzymes"/>
    <property type="match status" value="1"/>
</dbReference>
<proteinExistence type="predicted"/>
<keyword evidence="3" id="KW-1185">Reference proteome</keyword>
<dbReference type="SUPFAM" id="SSF51658">
    <property type="entry name" value="Xylose isomerase-like"/>
    <property type="match status" value="1"/>
</dbReference>
<feature type="domain" description="Xylose isomerase-like TIM barrel" evidence="1">
    <location>
        <begin position="21"/>
        <end position="259"/>
    </location>
</feature>
<evidence type="ECO:0000313" key="3">
    <source>
        <dbReference type="Proteomes" id="UP001204798"/>
    </source>
</evidence>
<comment type="caution">
    <text evidence="2">The sequence shown here is derived from an EMBL/GenBank/DDBJ whole genome shotgun (WGS) entry which is preliminary data.</text>
</comment>
<keyword evidence="2" id="KW-0413">Isomerase</keyword>
<dbReference type="GO" id="GO:0016853">
    <property type="term" value="F:isomerase activity"/>
    <property type="evidence" value="ECO:0007669"/>
    <property type="project" value="UniProtKB-KW"/>
</dbReference>
<accession>A0ABT2ERR0</accession>
<sequence>MASLGVSSLLFAGHSRATMLEALQAVGVSAVDLWSIPGWAEHVRLDADDPAAIAAELQQTGLHPCALSLYTRDPQRLQMGVEFAAKLGAPMVVNGAVGRDWDELATFLRPALDAAAQTGVRLAIENHTDTLLDASDRMAEFCRRFPADLVGIAFAPPHAWVVGERPNELVHRFADRLLLVYLWDVAPQNRGLAWWRKHWHEFPEAQFPGKGALDFVALADALRVTGCQAQRVICLHGTEPWSIEQLQAHLREALTFLRDCGLA</sequence>
<dbReference type="PANTHER" id="PTHR12110">
    <property type="entry name" value="HYDROXYPYRUVATE ISOMERASE"/>
    <property type="match status" value="1"/>
</dbReference>
<dbReference type="Proteomes" id="UP001204798">
    <property type="component" value="Unassembled WGS sequence"/>
</dbReference>
<name>A0ABT2ERR0_9BACT</name>
<gene>
    <name evidence="2" type="ORF">M2350_003093</name>
</gene>
<dbReference type="InterPro" id="IPR036237">
    <property type="entry name" value="Xyl_isomerase-like_sf"/>
</dbReference>
<evidence type="ECO:0000259" key="1">
    <source>
        <dbReference type="Pfam" id="PF01261"/>
    </source>
</evidence>
<dbReference type="RefSeq" id="WP_259100604.1">
    <property type="nucleotide sequence ID" value="NZ_CP130454.1"/>
</dbReference>
<organism evidence="2 3">
    <name type="scientific">Candidatus Fervidibacter sacchari</name>
    <dbReference type="NCBI Taxonomy" id="1448929"/>
    <lineage>
        <taxon>Bacteria</taxon>
        <taxon>Candidatus Fervidibacterota</taxon>
        <taxon>Candidatus Fervidibacter</taxon>
    </lineage>
</organism>
<dbReference type="InterPro" id="IPR050312">
    <property type="entry name" value="IolE/XylAMocC-like"/>
</dbReference>